<protein>
    <submittedName>
        <fullName evidence="1">Uncharacterized protein</fullName>
    </submittedName>
</protein>
<comment type="caution">
    <text evidence="1">The sequence shown here is derived from an EMBL/GenBank/DDBJ whole genome shotgun (WGS) entry which is preliminary data.</text>
</comment>
<organism evidence="1">
    <name type="scientific">marine sediment metagenome</name>
    <dbReference type="NCBI Taxonomy" id="412755"/>
    <lineage>
        <taxon>unclassified sequences</taxon>
        <taxon>metagenomes</taxon>
        <taxon>ecological metagenomes</taxon>
    </lineage>
</organism>
<reference evidence="1" key="1">
    <citation type="journal article" date="2015" name="Nature">
        <title>Complex archaea that bridge the gap between prokaryotes and eukaryotes.</title>
        <authorList>
            <person name="Spang A."/>
            <person name="Saw J.H."/>
            <person name="Jorgensen S.L."/>
            <person name="Zaremba-Niedzwiedzka K."/>
            <person name="Martijn J."/>
            <person name="Lind A.E."/>
            <person name="van Eijk R."/>
            <person name="Schleper C."/>
            <person name="Guy L."/>
            <person name="Ettema T.J."/>
        </authorList>
    </citation>
    <scope>NUCLEOTIDE SEQUENCE</scope>
</reference>
<dbReference type="AlphaFoldDB" id="A0A0F9JN24"/>
<name>A0A0F9JN24_9ZZZZ</name>
<evidence type="ECO:0000313" key="1">
    <source>
        <dbReference type="EMBL" id="KKM07111.1"/>
    </source>
</evidence>
<accession>A0A0F9JN24</accession>
<gene>
    <name evidence="1" type="ORF">LCGC14_1737210</name>
</gene>
<sequence length="119" mass="13705">MITPLVERTCPTCGNVGYAGRNCPCAICSGMMHRVVTLIPSKRVSGVLCRDGKSLGYSRVEIFFVYDVSLTDVRWGCDQWLWDAPKWKSWTREQWREQYGKLPRKGSKEMVLLELSNDR</sequence>
<proteinExistence type="predicted"/>
<dbReference type="EMBL" id="LAZR01015843">
    <property type="protein sequence ID" value="KKM07111.1"/>
    <property type="molecule type" value="Genomic_DNA"/>
</dbReference>